<dbReference type="EMBL" id="CAJNOC010000600">
    <property type="protein sequence ID" value="CAF0781450.1"/>
    <property type="molecule type" value="Genomic_DNA"/>
</dbReference>
<name>A0A813RIA6_9BILA</name>
<dbReference type="SUPFAM" id="SSF51182">
    <property type="entry name" value="RmlC-like cupins"/>
    <property type="match status" value="1"/>
</dbReference>
<dbReference type="AlphaFoldDB" id="A0A813RIA6"/>
<proteinExistence type="predicted"/>
<dbReference type="OrthoDB" id="5946895at2759"/>
<dbReference type="InterPro" id="IPR011051">
    <property type="entry name" value="RmlC_Cupin_sf"/>
</dbReference>
<comment type="caution">
    <text evidence="1">The sequence shown here is derived from an EMBL/GenBank/DDBJ whole genome shotgun (WGS) entry which is preliminary data.</text>
</comment>
<sequence length="639" mass="74812">MIFFLLLIITHIQCHNITVPSGRFTLKISYSTTTDFYIKFSNLTFNFSDSNLFLNNSNQLNISKIKNTSFLKQSSLWISVNLIDRKNNTNNFIRIGRDYLLLSNVVYELKTLDYELIKYLRFENSIEIDPEVKLLNYKIYLNSLVRDYSVKIYGHNRQIIDDIPSTKLILPPKFKNLYEIMRNRGPILDTDDFEAIKFSLETPGCLLYHQNPIRINFKFESINFDGHPFLMEIWSKGSQSPLQDNENNYGLYKIIDGDLMISFYNQNESEIIKMGNLTSDDLGWFSPDIYQVFKFINLNSHKPLILIRSLYETKMDYEFNQFKQIVLYEFYTQTCKRKLENCCEYTGLVCGWKLSENSNCTSLMYEREALYLCDSKENTIKFIDKCEDLCHQDNLATRCRRKLYARVDFPNGYVNFYEDSKSLKMNGLVKNVNTSLVIYLRFYSGNDCQRKGDFFQPSFWLEINEFKLNNNSNGMVLVDLNLTNFNIMDNNVYSLLDRLIVIEDSNGVLISCGVVVKTVKNEEFILTTSLVEVISTTSVTTPTTTTIQKGILYAKWLDSKTNRSYVSYDDGQEWAEYNGDVEFAKFTFIKFESDDIIIYDDNRKIYVKLTDTTVMWGNGKSDINWKFGTGYWILKPKIE</sequence>
<keyword evidence="2" id="KW-1185">Reference proteome</keyword>
<dbReference type="Proteomes" id="UP000663879">
    <property type="component" value="Unassembled WGS sequence"/>
</dbReference>
<evidence type="ECO:0000313" key="2">
    <source>
        <dbReference type="Proteomes" id="UP000663879"/>
    </source>
</evidence>
<organism evidence="1 2">
    <name type="scientific">Brachionus calyciflorus</name>
    <dbReference type="NCBI Taxonomy" id="104777"/>
    <lineage>
        <taxon>Eukaryota</taxon>
        <taxon>Metazoa</taxon>
        <taxon>Spiralia</taxon>
        <taxon>Gnathifera</taxon>
        <taxon>Rotifera</taxon>
        <taxon>Eurotatoria</taxon>
        <taxon>Monogononta</taxon>
        <taxon>Pseudotrocha</taxon>
        <taxon>Ploima</taxon>
        <taxon>Brachionidae</taxon>
        <taxon>Brachionus</taxon>
    </lineage>
</organism>
<evidence type="ECO:0000313" key="1">
    <source>
        <dbReference type="EMBL" id="CAF0781450.1"/>
    </source>
</evidence>
<accession>A0A813RIA6</accession>
<protein>
    <submittedName>
        <fullName evidence="1">Uncharacterized protein</fullName>
    </submittedName>
</protein>
<gene>
    <name evidence="1" type="ORF">OXX778_LOCUS5486</name>
</gene>
<reference evidence="1" key="1">
    <citation type="submission" date="2021-02" db="EMBL/GenBank/DDBJ databases">
        <authorList>
            <person name="Nowell W R."/>
        </authorList>
    </citation>
    <scope>NUCLEOTIDE SEQUENCE</scope>
    <source>
        <strain evidence="1">Ploen Becks lab</strain>
    </source>
</reference>